<evidence type="ECO:0000256" key="8">
    <source>
        <dbReference type="SAM" id="Phobius"/>
    </source>
</evidence>
<feature type="transmembrane region" description="Helical" evidence="8">
    <location>
        <begin position="301"/>
        <end position="322"/>
    </location>
</feature>
<evidence type="ECO:0000256" key="6">
    <source>
        <dbReference type="ARBA" id="ARBA00022989"/>
    </source>
</evidence>
<organism evidence="9 10">
    <name type="scientific">Candidatus Ozemobacter sibiricus</name>
    <dbReference type="NCBI Taxonomy" id="2268124"/>
    <lineage>
        <taxon>Bacteria</taxon>
        <taxon>Candidatus Ozemobacteria</taxon>
        <taxon>Candidatus Ozemobacterales</taxon>
        <taxon>Candidatus Ozemobacteraceae</taxon>
        <taxon>Candidatus Ozemobacter</taxon>
    </lineage>
</organism>
<dbReference type="PANTHER" id="PTHR30472:SF25">
    <property type="entry name" value="ABC TRANSPORTER PERMEASE PROTEIN MJ0876-RELATED"/>
    <property type="match status" value="1"/>
</dbReference>
<dbReference type="InterPro" id="IPR037294">
    <property type="entry name" value="ABC_BtuC-like"/>
</dbReference>
<evidence type="ECO:0000313" key="9">
    <source>
        <dbReference type="EMBL" id="RCK79530.1"/>
    </source>
</evidence>
<evidence type="ECO:0000313" key="10">
    <source>
        <dbReference type="Proteomes" id="UP000252355"/>
    </source>
</evidence>
<keyword evidence="5 8" id="KW-0812">Transmembrane</keyword>
<feature type="transmembrane region" description="Helical" evidence="8">
    <location>
        <begin position="84"/>
        <end position="102"/>
    </location>
</feature>
<dbReference type="Gene3D" id="1.10.3470.10">
    <property type="entry name" value="ABC transporter involved in vitamin B12 uptake, BtuC"/>
    <property type="match status" value="1"/>
</dbReference>
<comment type="subcellular location">
    <subcellularLocation>
        <location evidence="1">Cell membrane</location>
        <topology evidence="1">Multi-pass membrane protein</topology>
    </subcellularLocation>
</comment>
<dbReference type="FunFam" id="1.10.3470.10:FF:000001">
    <property type="entry name" value="Vitamin B12 ABC transporter permease BtuC"/>
    <property type="match status" value="1"/>
</dbReference>
<dbReference type="EMBL" id="QOQW01000012">
    <property type="protein sequence ID" value="RCK79530.1"/>
    <property type="molecule type" value="Genomic_DNA"/>
</dbReference>
<feature type="transmembrane region" description="Helical" evidence="8">
    <location>
        <begin position="274"/>
        <end position="294"/>
    </location>
</feature>
<evidence type="ECO:0000256" key="2">
    <source>
        <dbReference type="ARBA" id="ARBA00007935"/>
    </source>
</evidence>
<proteinExistence type="inferred from homology"/>
<dbReference type="Pfam" id="PF01032">
    <property type="entry name" value="FecCD"/>
    <property type="match status" value="1"/>
</dbReference>
<keyword evidence="4" id="KW-1003">Cell membrane</keyword>
<dbReference type="InterPro" id="IPR000522">
    <property type="entry name" value="ABC_transptr_permease_BtuC"/>
</dbReference>
<dbReference type="AlphaFoldDB" id="A0A367ZNA3"/>
<evidence type="ECO:0000256" key="7">
    <source>
        <dbReference type="ARBA" id="ARBA00023136"/>
    </source>
</evidence>
<dbReference type="GO" id="GO:0005886">
    <property type="term" value="C:plasma membrane"/>
    <property type="evidence" value="ECO:0007669"/>
    <property type="project" value="UniProtKB-SubCell"/>
</dbReference>
<comment type="caution">
    <text evidence="9">The sequence shown here is derived from an EMBL/GenBank/DDBJ whole genome shotgun (WGS) entry which is preliminary data.</text>
</comment>
<dbReference type="SUPFAM" id="SSF81345">
    <property type="entry name" value="ABC transporter involved in vitamin B12 uptake, BtuC"/>
    <property type="match status" value="1"/>
</dbReference>
<keyword evidence="7 8" id="KW-0472">Membrane</keyword>
<accession>A0A367ZNA3</accession>
<name>A0A367ZNA3_9BACT</name>
<evidence type="ECO:0000256" key="1">
    <source>
        <dbReference type="ARBA" id="ARBA00004651"/>
    </source>
</evidence>
<protein>
    <submittedName>
        <fullName evidence="9">ABC transporter (Iron.B12.siderophore.hemin), permease component</fullName>
    </submittedName>
</protein>
<feature type="transmembrane region" description="Helical" evidence="8">
    <location>
        <begin position="108"/>
        <end position="132"/>
    </location>
</feature>
<feature type="transmembrane region" description="Helical" evidence="8">
    <location>
        <begin position="235"/>
        <end position="262"/>
    </location>
</feature>
<dbReference type="Proteomes" id="UP000252355">
    <property type="component" value="Unassembled WGS sequence"/>
</dbReference>
<evidence type="ECO:0000256" key="4">
    <source>
        <dbReference type="ARBA" id="ARBA00022475"/>
    </source>
</evidence>
<reference evidence="9 10" key="1">
    <citation type="submission" date="2018-05" db="EMBL/GenBank/DDBJ databases">
        <title>A metagenomic window into the 2 km-deep terrestrial subsurface aquifer revealed taxonomically and functionally diverse microbial community comprising novel uncultured bacterial lineages.</title>
        <authorList>
            <person name="Kadnikov V.V."/>
            <person name="Mardanov A.V."/>
            <person name="Beletsky A.V."/>
            <person name="Banks D."/>
            <person name="Pimenov N.V."/>
            <person name="Frank Y.A."/>
            <person name="Karnachuk O.V."/>
            <person name="Ravin N.V."/>
        </authorList>
    </citation>
    <scope>NUCLEOTIDE SEQUENCE [LARGE SCALE GENOMIC DNA]</scope>
    <source>
        <strain evidence="9">BY5</strain>
    </source>
</reference>
<comment type="similarity">
    <text evidence="2">Belongs to the binding-protein-dependent transport system permease family. FecCD subfamily.</text>
</comment>
<feature type="transmembrane region" description="Helical" evidence="8">
    <location>
        <begin position="50"/>
        <end position="72"/>
    </location>
</feature>
<gene>
    <name evidence="9" type="ORF">OZSIB_4284</name>
</gene>
<keyword evidence="6 8" id="KW-1133">Transmembrane helix</keyword>
<evidence type="ECO:0000256" key="3">
    <source>
        <dbReference type="ARBA" id="ARBA00022448"/>
    </source>
</evidence>
<sequence length="331" mass="34988">MTPRRWVLLTAVGAVLSLGLAPWFGAQPIPWEAIRHPGGQGTAEILLWQIRLPRVATAFLAGAALSVAGAAFQALFRNPLATPFTLGVSSAASLGAALHLRLGLAFPFFGLPDICLTSFLGGLAAILLVYGLTRLRGGFSTARLLLAGVAVSFVCSSLIMVVHFTSDAYDSFRLVRRLMGSLSASGPDTMWGLLPLAVAGALFLAAQAWELDLLALGEELALSRGVDGRRVRHRLFFATCLLESAVAALCGPIGFVGLMVPHLCRLRVGNVHRYLLPASFLAGGTFLTVCDTVARTLLAPAELPVGVITSLLGGPFFLWLLLGPRAHDLEV</sequence>
<feature type="transmembrane region" description="Helical" evidence="8">
    <location>
        <begin position="190"/>
        <end position="214"/>
    </location>
</feature>
<dbReference type="PANTHER" id="PTHR30472">
    <property type="entry name" value="FERRIC ENTEROBACTIN TRANSPORT SYSTEM PERMEASE PROTEIN"/>
    <property type="match status" value="1"/>
</dbReference>
<dbReference type="CDD" id="cd06550">
    <property type="entry name" value="TM_ABC_iron-siderophores_like"/>
    <property type="match status" value="1"/>
</dbReference>
<dbReference type="GO" id="GO:0022857">
    <property type="term" value="F:transmembrane transporter activity"/>
    <property type="evidence" value="ECO:0007669"/>
    <property type="project" value="InterPro"/>
</dbReference>
<keyword evidence="3" id="KW-0813">Transport</keyword>
<feature type="transmembrane region" description="Helical" evidence="8">
    <location>
        <begin position="144"/>
        <end position="164"/>
    </location>
</feature>
<evidence type="ECO:0000256" key="5">
    <source>
        <dbReference type="ARBA" id="ARBA00022692"/>
    </source>
</evidence>